<protein>
    <recommendedName>
        <fullName evidence="17">Transporter 2, ATP binding cassette subfamily B member</fullName>
    </recommendedName>
</protein>
<keyword evidence="3" id="KW-0813">Transport</keyword>
<keyword evidence="7" id="KW-0653">Protein transport</keyword>
<name>A0A673TY16_SURSU</name>
<dbReference type="GO" id="GO:0042287">
    <property type="term" value="F:MHC protein binding"/>
    <property type="evidence" value="ECO:0007669"/>
    <property type="project" value="InterPro"/>
</dbReference>
<sequence length="660" mass="72818">MRFSGLKPWAFLLLVDLALLRLLQGTLGTLLPRGLPGLWLEGTLRLGGLWWLLQVGGLLGLVRTLLPLLCMVTPLFLSLRALAPGALSAPPVRVASAPWSWLLLEYGAAGLSWAMWALLSSPGAQEREQGQESNTDLVWKLLKLSKPDLPFLLLAFLFLGGAVWGETWIPYYTGHVIDILGGDFKPDAFANAIFYMCLISIVSSLCAGSRGGCFTYTQSSINVRAREQLFSSLLRQDLGFFQETKTGELNSRLSSDTKMMSNWLALNANVFLRSLVKVVGLYGFMLSLSPRLTLLSLLELPLAMAGEKVYNVYHQAVLQEIQTAVAKAGQVVREAVGGLQTVRGFGAEEQEVCLYKEAVQQCRQLWWRRDLERVLYGLFRRALVYICGDMLCNIGAAEKVFQYLDREPNMPPSGTLAPSTLQGIVEFQDVSFAYPNRPDQPVLKGLTFTLRPGQMTALVGPNGSGKSTVAALLQNLYQPTNGQVLLDGKPVSEYEHCYLHRQVASVGQEPVLFSGSVRDNITYGLKSCGDEEVMAAARSASADGFIQEMERGLDSDVGEKGNQLAVGQKQCLAIARALVRDPRVLILDEATSALDVQCEQALQDWRSHGDRTVLVIAHRLQTVQSADQILVLWQGELLKHTQLADRQDLYSRLLQMQPED</sequence>
<evidence type="ECO:0000256" key="1">
    <source>
        <dbReference type="ARBA" id="ARBA00004127"/>
    </source>
</evidence>
<feature type="domain" description="ABC transmembrane type-1" evidence="14">
    <location>
        <begin position="153"/>
        <end position="387"/>
    </location>
</feature>
<dbReference type="PRINTS" id="PR01897">
    <property type="entry name" value="TAP2PROTEIN"/>
</dbReference>
<dbReference type="Proteomes" id="UP000472268">
    <property type="component" value="Chromosome 7"/>
</dbReference>
<proteinExistence type="inferred from homology"/>
<evidence type="ECO:0000256" key="12">
    <source>
        <dbReference type="SAM" id="SignalP"/>
    </source>
</evidence>
<dbReference type="AlphaFoldDB" id="A0A673TY16"/>
<dbReference type="GO" id="GO:0015440">
    <property type="term" value="F:ABC-type peptide transporter activity"/>
    <property type="evidence" value="ECO:0007669"/>
    <property type="project" value="InterPro"/>
</dbReference>
<keyword evidence="8" id="KW-1278">Translocase</keyword>
<dbReference type="PROSITE" id="PS50929">
    <property type="entry name" value="ABC_TM1F"/>
    <property type="match status" value="1"/>
</dbReference>
<evidence type="ECO:0000256" key="9">
    <source>
        <dbReference type="ARBA" id="ARBA00022989"/>
    </source>
</evidence>
<evidence type="ECO:0000259" key="14">
    <source>
        <dbReference type="PROSITE" id="PS50929"/>
    </source>
</evidence>
<organism evidence="15 16">
    <name type="scientific">Suricata suricatta</name>
    <name type="common">Meerkat</name>
    <dbReference type="NCBI Taxonomy" id="37032"/>
    <lineage>
        <taxon>Eukaryota</taxon>
        <taxon>Metazoa</taxon>
        <taxon>Chordata</taxon>
        <taxon>Craniata</taxon>
        <taxon>Vertebrata</taxon>
        <taxon>Euteleostomi</taxon>
        <taxon>Mammalia</taxon>
        <taxon>Eutheria</taxon>
        <taxon>Laurasiatheria</taxon>
        <taxon>Carnivora</taxon>
        <taxon>Feliformia</taxon>
        <taxon>Herpestidae</taxon>
        <taxon>Suricata</taxon>
    </lineage>
</organism>
<dbReference type="GO" id="GO:0015421">
    <property type="term" value="F:ABC-type oligopeptide transporter activity"/>
    <property type="evidence" value="ECO:0007669"/>
    <property type="project" value="TreeGrafter"/>
</dbReference>
<evidence type="ECO:0000256" key="3">
    <source>
        <dbReference type="ARBA" id="ARBA00022448"/>
    </source>
</evidence>
<reference evidence="15" key="3">
    <citation type="submission" date="2025-09" db="UniProtKB">
        <authorList>
            <consortium name="Ensembl"/>
        </authorList>
    </citation>
    <scope>IDENTIFICATION</scope>
</reference>
<feature type="transmembrane region" description="Helical" evidence="11">
    <location>
        <begin position="149"/>
        <end position="169"/>
    </location>
</feature>
<dbReference type="SUPFAM" id="SSF52540">
    <property type="entry name" value="P-loop containing nucleoside triphosphate hydrolases"/>
    <property type="match status" value="1"/>
</dbReference>
<reference evidence="15 16" key="1">
    <citation type="submission" date="2019-05" db="EMBL/GenBank/DDBJ databases">
        <title>A Chromosome-scale Meerkat (S. suricatta) Genome Assembly.</title>
        <authorList>
            <person name="Dudchenko O."/>
            <person name="Lieberman Aiden E."/>
            <person name="Tung J."/>
            <person name="Barreiro L.B."/>
            <person name="Clutton-Brock T.H."/>
        </authorList>
    </citation>
    <scope>NUCLEOTIDE SEQUENCE [LARGE SCALE GENOMIC DNA]</scope>
</reference>
<dbReference type="Pfam" id="PF00005">
    <property type="entry name" value="ABC_tran"/>
    <property type="match status" value="1"/>
</dbReference>
<dbReference type="InterPro" id="IPR011527">
    <property type="entry name" value="ABC1_TM_dom"/>
</dbReference>
<dbReference type="InterPro" id="IPR036640">
    <property type="entry name" value="ABC1_TM_sf"/>
</dbReference>
<keyword evidence="4 11" id="KW-0812">Transmembrane</keyword>
<keyword evidence="10 11" id="KW-0472">Membrane</keyword>
<evidence type="ECO:0000313" key="16">
    <source>
        <dbReference type="Proteomes" id="UP000472268"/>
    </source>
</evidence>
<gene>
    <name evidence="15" type="primary">TAP2</name>
</gene>
<feature type="transmembrane region" description="Helical" evidence="11">
    <location>
        <begin position="263"/>
        <end position="285"/>
    </location>
</feature>
<keyword evidence="12" id="KW-0732">Signal</keyword>
<dbReference type="GO" id="GO:0005524">
    <property type="term" value="F:ATP binding"/>
    <property type="evidence" value="ECO:0007669"/>
    <property type="project" value="UniProtKB-KW"/>
</dbReference>
<dbReference type="InterPro" id="IPR039421">
    <property type="entry name" value="Type_1_exporter"/>
</dbReference>
<evidence type="ECO:0000313" key="15">
    <source>
        <dbReference type="Ensembl" id="ENSSSUP00005013921.1"/>
    </source>
</evidence>
<dbReference type="InterPro" id="IPR017871">
    <property type="entry name" value="ABC_transporter-like_CS"/>
</dbReference>
<evidence type="ECO:0000256" key="2">
    <source>
        <dbReference type="ARBA" id="ARBA00006493"/>
    </source>
</evidence>
<dbReference type="InterPro" id="IPR003439">
    <property type="entry name" value="ABC_transporter-like_ATP-bd"/>
</dbReference>
<keyword evidence="9 11" id="KW-1133">Transmembrane helix</keyword>
<feature type="domain" description="ABC transporter" evidence="13">
    <location>
        <begin position="425"/>
        <end position="659"/>
    </location>
</feature>
<dbReference type="Gene3D" id="1.20.1560.10">
    <property type="entry name" value="ABC transporter type 1, transmembrane domain"/>
    <property type="match status" value="2"/>
</dbReference>
<dbReference type="SUPFAM" id="SSF90123">
    <property type="entry name" value="ABC transporter transmembrane region"/>
    <property type="match status" value="1"/>
</dbReference>
<dbReference type="Gene3D" id="3.40.50.300">
    <property type="entry name" value="P-loop containing nucleotide triphosphate hydrolases"/>
    <property type="match status" value="1"/>
</dbReference>
<comment type="subcellular location">
    <subcellularLocation>
        <location evidence="1">Endomembrane system</location>
        <topology evidence="1">Multi-pass membrane protein</topology>
    </subcellularLocation>
</comment>
<dbReference type="GO" id="GO:0016887">
    <property type="term" value="F:ATP hydrolysis activity"/>
    <property type="evidence" value="ECO:0007669"/>
    <property type="project" value="InterPro"/>
</dbReference>
<dbReference type="InterPro" id="IPR027417">
    <property type="entry name" value="P-loop_NTPase"/>
</dbReference>
<dbReference type="InterPro" id="IPR005293">
    <property type="entry name" value="Tap2/ABCB3"/>
</dbReference>
<evidence type="ECO:0000256" key="5">
    <source>
        <dbReference type="ARBA" id="ARBA00022741"/>
    </source>
</evidence>
<feature type="signal peptide" evidence="12">
    <location>
        <begin position="1"/>
        <end position="25"/>
    </location>
</feature>
<dbReference type="SMART" id="SM00382">
    <property type="entry name" value="AAA"/>
    <property type="match status" value="1"/>
</dbReference>
<keyword evidence="16" id="KW-1185">Reference proteome</keyword>
<dbReference type="PROSITE" id="PS50893">
    <property type="entry name" value="ABC_TRANSPORTER_2"/>
    <property type="match status" value="1"/>
</dbReference>
<keyword evidence="5" id="KW-0547">Nucleotide-binding</keyword>
<evidence type="ECO:0008006" key="17">
    <source>
        <dbReference type="Google" id="ProtNLM"/>
    </source>
</evidence>
<dbReference type="PANTHER" id="PTHR43394">
    <property type="entry name" value="ATP-DEPENDENT PERMEASE MDL1, MITOCHONDRIAL"/>
    <property type="match status" value="1"/>
</dbReference>
<dbReference type="GO" id="GO:0019885">
    <property type="term" value="P:antigen processing and presentation of endogenous peptide antigen via MHC class I"/>
    <property type="evidence" value="ECO:0007669"/>
    <property type="project" value="InterPro"/>
</dbReference>
<dbReference type="PROSITE" id="PS00211">
    <property type="entry name" value="ABC_TRANSPORTER_1"/>
    <property type="match status" value="1"/>
</dbReference>
<comment type="similarity">
    <text evidence="2">Belongs to the ABC transporter superfamily. ABCB family. MHC peptide exporter (TC 3.A.1.209) subfamily.</text>
</comment>
<dbReference type="Pfam" id="PF00664">
    <property type="entry name" value="ABC_membrane"/>
    <property type="match status" value="1"/>
</dbReference>
<reference evidence="15" key="2">
    <citation type="submission" date="2025-08" db="UniProtKB">
        <authorList>
            <consortium name="Ensembl"/>
        </authorList>
    </citation>
    <scope>IDENTIFICATION</scope>
</reference>
<dbReference type="InterPro" id="IPR003593">
    <property type="entry name" value="AAA+_ATPase"/>
</dbReference>
<keyword evidence="7" id="KW-0571">Peptide transport</keyword>
<evidence type="ECO:0000256" key="10">
    <source>
        <dbReference type="ARBA" id="ARBA00023136"/>
    </source>
</evidence>
<dbReference type="GO" id="GO:0042825">
    <property type="term" value="C:TAP complex"/>
    <property type="evidence" value="ECO:0007669"/>
    <property type="project" value="InterPro"/>
</dbReference>
<dbReference type="PANTHER" id="PTHR43394:SF14">
    <property type="entry name" value="TRANSPORTER 2, ATP BINDING CASSETTE SUBFAMILY B"/>
    <property type="match status" value="1"/>
</dbReference>
<dbReference type="Ensembl" id="ENSSSUT00005015900.1">
    <property type="protein sequence ID" value="ENSSSUP00005013921.1"/>
    <property type="gene ID" value="ENSSSUG00005008871.1"/>
</dbReference>
<evidence type="ECO:0000256" key="6">
    <source>
        <dbReference type="ARBA" id="ARBA00022840"/>
    </source>
</evidence>
<keyword evidence="6" id="KW-0067">ATP-binding</keyword>
<dbReference type="FunFam" id="3.40.50.300:FF:000140">
    <property type="entry name" value="Lipid A export ATP-binding/permease protein MsbA"/>
    <property type="match status" value="1"/>
</dbReference>
<evidence type="ECO:0000256" key="7">
    <source>
        <dbReference type="ARBA" id="ARBA00022856"/>
    </source>
</evidence>
<feature type="transmembrane region" description="Helical" evidence="11">
    <location>
        <begin position="189"/>
        <end position="208"/>
    </location>
</feature>
<feature type="chain" id="PRO_5025631445" description="Transporter 2, ATP binding cassette subfamily B member" evidence="12">
    <location>
        <begin position="26"/>
        <end position="660"/>
    </location>
</feature>
<evidence type="ECO:0000256" key="4">
    <source>
        <dbReference type="ARBA" id="ARBA00022692"/>
    </source>
</evidence>
<evidence type="ECO:0000256" key="8">
    <source>
        <dbReference type="ARBA" id="ARBA00022967"/>
    </source>
</evidence>
<evidence type="ECO:0000256" key="11">
    <source>
        <dbReference type="SAM" id="Phobius"/>
    </source>
</evidence>
<accession>A0A673TY16</accession>
<evidence type="ECO:0000259" key="13">
    <source>
        <dbReference type="PROSITE" id="PS50893"/>
    </source>
</evidence>